<dbReference type="SMART" id="SM00028">
    <property type="entry name" value="TPR"/>
    <property type="match status" value="5"/>
</dbReference>
<dbReference type="EC" id="2.7.13.3" evidence="2"/>
<dbReference type="InterPro" id="IPR036890">
    <property type="entry name" value="HATPase_C_sf"/>
</dbReference>
<keyword evidence="9" id="KW-0812">Transmembrane</keyword>
<evidence type="ECO:0000313" key="11">
    <source>
        <dbReference type="EMBL" id="MFD0998969.1"/>
    </source>
</evidence>
<keyword evidence="7" id="KW-0802">TPR repeat</keyword>
<name>A0ABW3JYQ8_9BACT</name>
<dbReference type="PRINTS" id="PR00344">
    <property type="entry name" value="BCTRLSENSOR"/>
</dbReference>
<dbReference type="InterPro" id="IPR003594">
    <property type="entry name" value="HATPase_dom"/>
</dbReference>
<dbReference type="Pfam" id="PF13181">
    <property type="entry name" value="TPR_8"/>
    <property type="match status" value="1"/>
</dbReference>
<sequence>MPRLLITLSLLFLSISFCYPQSGEIALLNEELKGTASDTIQVNVYCALSKFYWYRNPDSAILMADQALELARKYNFKKGIALSCVNKGVALVAKGRYPDALRCHLEALKISEELKIKGLTGNNFNNIGIVYATMGNYDKAIIYYEKALAIFEEYGNAAMLPTMINIADMYSKTEGYAKAMEYNQRALNISLEEKDTANTGIILYNMGETLHKTGQDEKAMEYLQESLAISMRVRDIEGISYSYNLLSSIYLGQKQYRKSISYAEKSIENLTTAGNKEILLEAYHTLYKGYEGIKNYRKSLYYRNQEIALKEEMFSIEKEREANNLQAEYDLQRKQHEIEMLEKDKALQQREIIRDKFRTKTYMAGLALLILIITYLVISNQRRKKFNVLLKERNAAIITQKEKIDEQNAHLEKLNTVKNKLLSIISHDFRSPLNSLQSMVELIGDGTLTTADIRQMSTLMSEKLNVTVQLVENMLHWAKSQMDGTVLNAEHFDLQKVVDENVRLAKGHADTKRVHISARVATPAIAFADKATVDIVIRNLVNNAIKFSRAGDRLSLSVVDQERFVKVTVQDTGTGIPTEKQSKLFDGVGGFTTPGTSNEKGTGLGLPLCKELVEKNGGTIWFESEPGKGSSFMFTIPRDRLEVA</sequence>
<keyword evidence="8" id="KW-0175">Coiled coil</keyword>
<evidence type="ECO:0000256" key="9">
    <source>
        <dbReference type="SAM" id="Phobius"/>
    </source>
</evidence>
<dbReference type="Gene3D" id="1.25.40.10">
    <property type="entry name" value="Tetratricopeptide repeat domain"/>
    <property type="match status" value="2"/>
</dbReference>
<protein>
    <recommendedName>
        <fullName evidence="2">histidine kinase</fullName>
        <ecNumber evidence="2">2.7.13.3</ecNumber>
    </recommendedName>
</protein>
<keyword evidence="9" id="KW-0472">Membrane</keyword>
<proteinExistence type="predicted"/>
<dbReference type="SUPFAM" id="SSF55874">
    <property type="entry name" value="ATPase domain of HSP90 chaperone/DNA topoisomerase II/histidine kinase"/>
    <property type="match status" value="1"/>
</dbReference>
<keyword evidence="12" id="KW-1185">Reference proteome</keyword>
<dbReference type="CDD" id="cd00082">
    <property type="entry name" value="HisKA"/>
    <property type="match status" value="1"/>
</dbReference>
<evidence type="ECO:0000256" key="1">
    <source>
        <dbReference type="ARBA" id="ARBA00000085"/>
    </source>
</evidence>
<dbReference type="SUPFAM" id="SSF48452">
    <property type="entry name" value="TPR-like"/>
    <property type="match status" value="2"/>
</dbReference>
<evidence type="ECO:0000256" key="4">
    <source>
        <dbReference type="ARBA" id="ARBA00022679"/>
    </source>
</evidence>
<keyword evidence="5" id="KW-0418">Kinase</keyword>
<comment type="catalytic activity">
    <reaction evidence="1">
        <text>ATP + protein L-histidine = ADP + protein N-phospho-L-histidine.</text>
        <dbReference type="EC" id="2.7.13.3"/>
    </reaction>
</comment>
<dbReference type="EMBL" id="JBHTKA010000001">
    <property type="protein sequence ID" value="MFD0998969.1"/>
    <property type="molecule type" value="Genomic_DNA"/>
</dbReference>
<dbReference type="Proteomes" id="UP001597112">
    <property type="component" value="Unassembled WGS sequence"/>
</dbReference>
<dbReference type="PANTHER" id="PTHR43711">
    <property type="entry name" value="TWO-COMPONENT HISTIDINE KINASE"/>
    <property type="match status" value="1"/>
</dbReference>
<comment type="caution">
    <text evidence="11">The sequence shown here is derived from an EMBL/GenBank/DDBJ whole genome shotgun (WGS) entry which is preliminary data.</text>
</comment>
<feature type="transmembrane region" description="Helical" evidence="9">
    <location>
        <begin position="361"/>
        <end position="378"/>
    </location>
</feature>
<keyword evidence="3" id="KW-0597">Phosphoprotein</keyword>
<gene>
    <name evidence="11" type="ORF">ACFQ21_06600</name>
</gene>
<evidence type="ECO:0000256" key="3">
    <source>
        <dbReference type="ARBA" id="ARBA00022553"/>
    </source>
</evidence>
<dbReference type="RefSeq" id="WP_377576566.1">
    <property type="nucleotide sequence ID" value="NZ_JBHTKA010000001.1"/>
</dbReference>
<evidence type="ECO:0000256" key="2">
    <source>
        <dbReference type="ARBA" id="ARBA00012438"/>
    </source>
</evidence>
<dbReference type="InterPro" id="IPR004358">
    <property type="entry name" value="Sig_transdc_His_kin-like_C"/>
</dbReference>
<dbReference type="InterPro" id="IPR036097">
    <property type="entry name" value="HisK_dim/P_sf"/>
</dbReference>
<dbReference type="Pfam" id="PF13424">
    <property type="entry name" value="TPR_12"/>
    <property type="match status" value="2"/>
</dbReference>
<dbReference type="Pfam" id="PF00512">
    <property type="entry name" value="HisKA"/>
    <property type="match status" value="1"/>
</dbReference>
<keyword evidence="9" id="KW-1133">Transmembrane helix</keyword>
<feature type="repeat" description="TPR" evidence="7">
    <location>
        <begin position="121"/>
        <end position="154"/>
    </location>
</feature>
<dbReference type="SUPFAM" id="SSF47384">
    <property type="entry name" value="Homodimeric domain of signal transducing histidine kinase"/>
    <property type="match status" value="1"/>
</dbReference>
<feature type="coiled-coil region" evidence="8">
    <location>
        <begin position="315"/>
        <end position="351"/>
    </location>
</feature>
<reference evidence="12" key="1">
    <citation type="journal article" date="2019" name="Int. J. Syst. Evol. Microbiol.">
        <title>The Global Catalogue of Microorganisms (GCM) 10K type strain sequencing project: providing services to taxonomists for standard genome sequencing and annotation.</title>
        <authorList>
            <consortium name="The Broad Institute Genomics Platform"/>
            <consortium name="The Broad Institute Genome Sequencing Center for Infectious Disease"/>
            <person name="Wu L."/>
            <person name="Ma J."/>
        </authorList>
    </citation>
    <scope>NUCLEOTIDE SEQUENCE [LARGE SCALE GENOMIC DNA]</scope>
    <source>
        <strain evidence="12">CCUG 58938</strain>
    </source>
</reference>
<dbReference type="InterPro" id="IPR005467">
    <property type="entry name" value="His_kinase_dom"/>
</dbReference>
<dbReference type="SMART" id="SM00388">
    <property type="entry name" value="HisKA"/>
    <property type="match status" value="1"/>
</dbReference>
<dbReference type="InterPro" id="IPR019734">
    <property type="entry name" value="TPR_rpt"/>
</dbReference>
<keyword evidence="6" id="KW-0902">Two-component regulatory system</keyword>
<dbReference type="PROSITE" id="PS50005">
    <property type="entry name" value="TPR"/>
    <property type="match status" value="1"/>
</dbReference>
<dbReference type="SMART" id="SM00387">
    <property type="entry name" value="HATPase_c"/>
    <property type="match status" value="1"/>
</dbReference>
<dbReference type="InterPro" id="IPR003661">
    <property type="entry name" value="HisK_dim/P_dom"/>
</dbReference>
<feature type="domain" description="Histidine kinase" evidence="10">
    <location>
        <begin position="424"/>
        <end position="640"/>
    </location>
</feature>
<dbReference type="Gene3D" id="1.10.287.130">
    <property type="match status" value="1"/>
</dbReference>
<accession>A0ABW3JYQ8</accession>
<dbReference type="PANTHER" id="PTHR43711:SF1">
    <property type="entry name" value="HISTIDINE KINASE 1"/>
    <property type="match status" value="1"/>
</dbReference>
<dbReference type="PROSITE" id="PS50293">
    <property type="entry name" value="TPR_REGION"/>
    <property type="match status" value="1"/>
</dbReference>
<dbReference type="Gene3D" id="3.30.565.10">
    <property type="entry name" value="Histidine kinase-like ATPase, C-terminal domain"/>
    <property type="match status" value="1"/>
</dbReference>
<keyword evidence="4" id="KW-0808">Transferase</keyword>
<dbReference type="Pfam" id="PF02518">
    <property type="entry name" value="HATPase_c"/>
    <property type="match status" value="1"/>
</dbReference>
<evidence type="ECO:0000256" key="8">
    <source>
        <dbReference type="SAM" id="Coils"/>
    </source>
</evidence>
<evidence type="ECO:0000256" key="5">
    <source>
        <dbReference type="ARBA" id="ARBA00022777"/>
    </source>
</evidence>
<evidence type="ECO:0000313" key="12">
    <source>
        <dbReference type="Proteomes" id="UP001597112"/>
    </source>
</evidence>
<evidence type="ECO:0000256" key="6">
    <source>
        <dbReference type="ARBA" id="ARBA00023012"/>
    </source>
</evidence>
<evidence type="ECO:0000259" key="10">
    <source>
        <dbReference type="PROSITE" id="PS50109"/>
    </source>
</evidence>
<dbReference type="PROSITE" id="PS50109">
    <property type="entry name" value="HIS_KIN"/>
    <property type="match status" value="1"/>
</dbReference>
<evidence type="ECO:0000256" key="7">
    <source>
        <dbReference type="PROSITE-ProRule" id="PRU00339"/>
    </source>
</evidence>
<dbReference type="InterPro" id="IPR011990">
    <property type="entry name" value="TPR-like_helical_dom_sf"/>
</dbReference>
<organism evidence="11 12">
    <name type="scientific">Ohtaekwangia kribbensis</name>
    <dbReference type="NCBI Taxonomy" id="688913"/>
    <lineage>
        <taxon>Bacteria</taxon>
        <taxon>Pseudomonadati</taxon>
        <taxon>Bacteroidota</taxon>
        <taxon>Cytophagia</taxon>
        <taxon>Cytophagales</taxon>
        <taxon>Fulvivirgaceae</taxon>
        <taxon>Ohtaekwangia</taxon>
    </lineage>
</organism>
<dbReference type="InterPro" id="IPR050736">
    <property type="entry name" value="Sensor_HK_Regulatory"/>
</dbReference>